<evidence type="ECO:0000313" key="3">
    <source>
        <dbReference type="EMBL" id="PJO45301.1"/>
    </source>
</evidence>
<feature type="chain" id="PRO_5039485629" evidence="2">
    <location>
        <begin position="25"/>
        <end position="52"/>
    </location>
</feature>
<dbReference type="Proteomes" id="UP000232101">
    <property type="component" value="Unassembled WGS sequence"/>
</dbReference>
<accession>A0A2M9QB54</accession>
<name>A0A2M9QB54_9BACI</name>
<feature type="non-terminal residue" evidence="3">
    <location>
        <position position="52"/>
    </location>
</feature>
<evidence type="ECO:0000256" key="2">
    <source>
        <dbReference type="SAM" id="SignalP"/>
    </source>
</evidence>
<dbReference type="EMBL" id="PHQY01000196">
    <property type="protein sequence ID" value="PJO45301.1"/>
    <property type="molecule type" value="Genomic_DNA"/>
</dbReference>
<protein>
    <submittedName>
        <fullName evidence="3">Cobalamin-binding protein</fullName>
    </submittedName>
</protein>
<comment type="caution">
    <text evidence="3">The sequence shown here is derived from an EMBL/GenBank/DDBJ whole genome shotgun (WGS) entry which is preliminary data.</text>
</comment>
<evidence type="ECO:0000256" key="1">
    <source>
        <dbReference type="SAM" id="MobiDB-lite"/>
    </source>
</evidence>
<proteinExistence type="predicted"/>
<sequence length="52" mass="5970">MKKMFKLQWLSVLMLALVLVGCGAKEDTHKKTVSKEDQQVEKTSYKVKDDRG</sequence>
<feature type="signal peptide" evidence="2">
    <location>
        <begin position="1"/>
        <end position="24"/>
    </location>
</feature>
<dbReference type="AlphaFoldDB" id="A0A2M9QB54"/>
<keyword evidence="2" id="KW-0732">Signal</keyword>
<dbReference type="PROSITE" id="PS51257">
    <property type="entry name" value="PROKAR_LIPOPROTEIN"/>
    <property type="match status" value="1"/>
</dbReference>
<feature type="region of interest" description="Disordered" evidence="1">
    <location>
        <begin position="27"/>
        <end position="52"/>
    </location>
</feature>
<evidence type="ECO:0000313" key="4">
    <source>
        <dbReference type="Proteomes" id="UP000232101"/>
    </source>
</evidence>
<organism evidence="3 4">
    <name type="scientific">Lysinibacillus xylanilyticus</name>
    <dbReference type="NCBI Taxonomy" id="582475"/>
    <lineage>
        <taxon>Bacteria</taxon>
        <taxon>Bacillati</taxon>
        <taxon>Bacillota</taxon>
        <taxon>Bacilli</taxon>
        <taxon>Bacillales</taxon>
        <taxon>Bacillaceae</taxon>
        <taxon>Lysinibacillus</taxon>
    </lineage>
</organism>
<gene>
    <name evidence="3" type="ORF">CWD94_01935</name>
</gene>
<reference evidence="3 4" key="1">
    <citation type="submission" date="2017-11" db="EMBL/GenBank/DDBJ databases">
        <title>Bacterial isolate from king chilli rhizosphere.</title>
        <authorList>
            <person name="Takhelmayum P."/>
            <person name="Sarangthem I."/>
        </authorList>
    </citation>
    <scope>NUCLEOTIDE SEQUENCE [LARGE SCALE GENOMIC DNA]</scope>
    <source>
        <strain evidence="4">t26</strain>
    </source>
</reference>